<reference evidence="10" key="1">
    <citation type="submission" date="2021-12" db="EMBL/GenBank/DDBJ databases">
        <authorList>
            <person name="King R."/>
        </authorList>
    </citation>
    <scope>NUCLEOTIDE SEQUENCE</scope>
</reference>
<dbReference type="InterPro" id="IPR001650">
    <property type="entry name" value="Helicase_C-like"/>
</dbReference>
<dbReference type="Pfam" id="PF00271">
    <property type="entry name" value="Helicase_C"/>
    <property type="match status" value="1"/>
</dbReference>
<dbReference type="SMART" id="SM00847">
    <property type="entry name" value="HA2"/>
    <property type="match status" value="1"/>
</dbReference>
<dbReference type="Pfam" id="PF04408">
    <property type="entry name" value="WHD_HA2"/>
    <property type="match status" value="1"/>
</dbReference>
<keyword evidence="11" id="KW-1185">Reference proteome</keyword>
<dbReference type="GO" id="GO:0016887">
    <property type="term" value="F:ATP hydrolysis activity"/>
    <property type="evidence" value="ECO:0007669"/>
    <property type="project" value="InterPro"/>
</dbReference>
<protein>
    <recommendedName>
        <fullName evidence="2">RNA helicase</fullName>
        <ecNumber evidence="2">3.6.4.13</ecNumber>
    </recommendedName>
</protein>
<dbReference type="PANTHER" id="PTHR18934">
    <property type="entry name" value="ATP-DEPENDENT RNA HELICASE"/>
    <property type="match status" value="1"/>
</dbReference>
<feature type="domain" description="Helicase ATP-binding" evidence="8">
    <location>
        <begin position="57"/>
        <end position="222"/>
    </location>
</feature>
<dbReference type="Pfam" id="PF13401">
    <property type="entry name" value="AAA_22"/>
    <property type="match status" value="1"/>
</dbReference>
<dbReference type="PROSITE" id="PS00690">
    <property type="entry name" value="DEAH_ATP_HELICASE"/>
    <property type="match status" value="1"/>
</dbReference>
<dbReference type="EC" id="3.6.4.13" evidence="2"/>
<dbReference type="SMART" id="SM00487">
    <property type="entry name" value="DEXDc"/>
    <property type="match status" value="1"/>
</dbReference>
<evidence type="ECO:0000259" key="9">
    <source>
        <dbReference type="PROSITE" id="PS51194"/>
    </source>
</evidence>
<dbReference type="PANTHER" id="PTHR18934:SF136">
    <property type="entry name" value="ATP-DEPENDENT RNA HELICASE DHX35-RELATED"/>
    <property type="match status" value="1"/>
</dbReference>
<evidence type="ECO:0000313" key="11">
    <source>
        <dbReference type="Proteomes" id="UP001152759"/>
    </source>
</evidence>
<gene>
    <name evidence="10" type="ORF">BEMITA_LOCUS11457</name>
</gene>
<evidence type="ECO:0000256" key="1">
    <source>
        <dbReference type="ARBA" id="ARBA00008792"/>
    </source>
</evidence>
<comment type="similarity">
    <text evidence="1">Belongs to the DEAD box helicase family. DEAH subfamily.</text>
</comment>
<evidence type="ECO:0000313" key="10">
    <source>
        <dbReference type="EMBL" id="CAH0775215.1"/>
    </source>
</evidence>
<evidence type="ECO:0000256" key="5">
    <source>
        <dbReference type="ARBA" id="ARBA00022806"/>
    </source>
</evidence>
<dbReference type="InterPro" id="IPR002464">
    <property type="entry name" value="DNA/RNA_helicase_DEAH_CS"/>
</dbReference>
<dbReference type="KEGG" id="btab:109029688"/>
<evidence type="ECO:0000256" key="2">
    <source>
        <dbReference type="ARBA" id="ARBA00012552"/>
    </source>
</evidence>
<keyword evidence="6" id="KW-0067">ATP-binding</keyword>
<keyword evidence="5" id="KW-0347">Helicase</keyword>
<dbReference type="GO" id="GO:0003724">
    <property type="term" value="F:RNA helicase activity"/>
    <property type="evidence" value="ECO:0007669"/>
    <property type="project" value="UniProtKB-EC"/>
</dbReference>
<dbReference type="Pfam" id="PF21010">
    <property type="entry name" value="HA2_C"/>
    <property type="match status" value="1"/>
</dbReference>
<dbReference type="PROSITE" id="PS51192">
    <property type="entry name" value="HELICASE_ATP_BIND_1"/>
    <property type="match status" value="1"/>
</dbReference>
<dbReference type="Gene3D" id="3.40.50.300">
    <property type="entry name" value="P-loop containing nucleotide triphosphate hydrolases"/>
    <property type="match status" value="2"/>
</dbReference>
<organism evidence="10 11">
    <name type="scientific">Bemisia tabaci</name>
    <name type="common">Sweetpotato whitefly</name>
    <name type="synonym">Aleurodes tabaci</name>
    <dbReference type="NCBI Taxonomy" id="7038"/>
    <lineage>
        <taxon>Eukaryota</taxon>
        <taxon>Metazoa</taxon>
        <taxon>Ecdysozoa</taxon>
        <taxon>Arthropoda</taxon>
        <taxon>Hexapoda</taxon>
        <taxon>Insecta</taxon>
        <taxon>Pterygota</taxon>
        <taxon>Neoptera</taxon>
        <taxon>Paraneoptera</taxon>
        <taxon>Hemiptera</taxon>
        <taxon>Sternorrhyncha</taxon>
        <taxon>Aleyrodoidea</taxon>
        <taxon>Aleyrodidae</taxon>
        <taxon>Aleyrodinae</taxon>
        <taxon>Bemisia</taxon>
    </lineage>
</organism>
<dbReference type="GO" id="GO:0003723">
    <property type="term" value="F:RNA binding"/>
    <property type="evidence" value="ECO:0007669"/>
    <property type="project" value="TreeGrafter"/>
</dbReference>
<evidence type="ECO:0000256" key="3">
    <source>
        <dbReference type="ARBA" id="ARBA00022741"/>
    </source>
</evidence>
<comment type="catalytic activity">
    <reaction evidence="7">
        <text>ATP + H2O = ADP + phosphate + H(+)</text>
        <dbReference type="Rhea" id="RHEA:13065"/>
        <dbReference type="ChEBI" id="CHEBI:15377"/>
        <dbReference type="ChEBI" id="CHEBI:15378"/>
        <dbReference type="ChEBI" id="CHEBI:30616"/>
        <dbReference type="ChEBI" id="CHEBI:43474"/>
        <dbReference type="ChEBI" id="CHEBI:456216"/>
        <dbReference type="EC" id="3.6.4.13"/>
    </reaction>
</comment>
<dbReference type="GO" id="GO:0005524">
    <property type="term" value="F:ATP binding"/>
    <property type="evidence" value="ECO:0007669"/>
    <property type="project" value="UniProtKB-KW"/>
</dbReference>
<accession>A0A9P0CBU0</accession>
<dbReference type="EMBL" id="OU963868">
    <property type="protein sequence ID" value="CAH0775215.1"/>
    <property type="molecule type" value="Genomic_DNA"/>
</dbReference>
<evidence type="ECO:0000256" key="6">
    <source>
        <dbReference type="ARBA" id="ARBA00022840"/>
    </source>
</evidence>
<evidence type="ECO:0000256" key="4">
    <source>
        <dbReference type="ARBA" id="ARBA00022801"/>
    </source>
</evidence>
<sequence>MIGKFLKPSGGDCLWEEDKTDVDQTSGTAFVFNANVSLSVDQQKQRLPIFESRLHILYLLEQYQVLVLVGETGCGKSTQVPQILYEAGWCENGRMVGITEPRRVGATSLAKRVAEEMHSHLGQLVGYAIRFDDASDPSTTKIKYMTEGILLREMMSDPLLRKYSVIMLDEVHERTLLTDILLGLLKKILRKRKDLKLIVASATVDAEELRDFFNQNKKKKEMASIISIEGRLYSISVFYSKEPVPNYVKGCVETAIKVHEHELPGDILIFLPGKEEVDTAVEMLREHGNQIKRSDKKLLVLPLYGSLPNSEQLKVFRYTPRGLRKIVVATNIAETSVTIPGIAYVIDCGFQKLKWFNPESQTDALITVPISQASADQRAGRSGRERPGKVFRLYTESAYSELSEATPPEMQRTELSSAILQLKALGISNILRFPFPSPPPAKNVLSALELLFALGALDERGNLTEPTGLQMAEFPLPPLYSKALLVSGDMGCSEEMASIIALMQVQNIFTRPQGGQASIKAKVEKRKFEVEEGDLLTYLNTYNSYVKHLEDEKEWCHKRFLNYKALRRSTELRERILRLLRKMDVPIVSCKGNSVKICRCIAASFYPNAAYLHPSGVYRSVRGQQDFYIHPTSVLYNVQQPQWILYCELLHTDKIYMNELTAIDPAWLEELAPHFYHKTSVDYG</sequence>
<dbReference type="SMART" id="SM00490">
    <property type="entry name" value="HELICc"/>
    <property type="match status" value="1"/>
</dbReference>
<dbReference type="InterPro" id="IPR007502">
    <property type="entry name" value="Helicase-assoc_dom"/>
</dbReference>
<dbReference type="InterPro" id="IPR049945">
    <property type="entry name" value="AAA_22"/>
</dbReference>
<dbReference type="InterPro" id="IPR048333">
    <property type="entry name" value="HA2_WH"/>
</dbReference>
<dbReference type="AlphaFoldDB" id="A0A9P0CBU0"/>
<dbReference type="InterPro" id="IPR014001">
    <property type="entry name" value="Helicase_ATP-bd"/>
</dbReference>
<name>A0A9P0CBU0_BEMTA</name>
<dbReference type="Proteomes" id="UP001152759">
    <property type="component" value="Chromosome 7"/>
</dbReference>
<keyword evidence="3" id="KW-0547">Nucleotide-binding</keyword>
<dbReference type="SUPFAM" id="SSF52540">
    <property type="entry name" value="P-loop containing nucleoside triphosphate hydrolases"/>
    <property type="match status" value="1"/>
</dbReference>
<feature type="domain" description="Helicase C-terminal" evidence="9">
    <location>
        <begin position="251"/>
        <end position="426"/>
    </location>
</feature>
<dbReference type="FunFam" id="3.40.50.300:FF:000578">
    <property type="entry name" value="probable ATP-dependent RNA helicase DHX35"/>
    <property type="match status" value="1"/>
</dbReference>
<dbReference type="InterPro" id="IPR027417">
    <property type="entry name" value="P-loop_NTPase"/>
</dbReference>
<dbReference type="Pfam" id="PF07717">
    <property type="entry name" value="OB_NTP_bind"/>
    <property type="match status" value="1"/>
</dbReference>
<evidence type="ECO:0000259" key="8">
    <source>
        <dbReference type="PROSITE" id="PS51192"/>
    </source>
</evidence>
<evidence type="ECO:0000256" key="7">
    <source>
        <dbReference type="ARBA" id="ARBA00047984"/>
    </source>
</evidence>
<dbReference type="FunFam" id="3.40.50.300:FF:000767">
    <property type="entry name" value="Putative ATP-dependent RNA helicase DHX35"/>
    <property type="match status" value="1"/>
</dbReference>
<dbReference type="CDD" id="cd18791">
    <property type="entry name" value="SF2_C_RHA"/>
    <property type="match status" value="1"/>
</dbReference>
<keyword evidence="4" id="KW-0378">Hydrolase</keyword>
<dbReference type="GO" id="GO:0071013">
    <property type="term" value="C:catalytic step 2 spliceosome"/>
    <property type="evidence" value="ECO:0007669"/>
    <property type="project" value="TreeGrafter"/>
</dbReference>
<dbReference type="InterPro" id="IPR011709">
    <property type="entry name" value="DEAD-box_helicase_OB_fold"/>
</dbReference>
<dbReference type="Gene3D" id="1.20.120.1080">
    <property type="match status" value="1"/>
</dbReference>
<proteinExistence type="inferred from homology"/>
<dbReference type="PROSITE" id="PS51194">
    <property type="entry name" value="HELICASE_CTER"/>
    <property type="match status" value="1"/>
</dbReference>